<keyword evidence="6" id="KW-1185">Reference proteome</keyword>
<protein>
    <submittedName>
        <fullName evidence="5">Uncharacterized protein</fullName>
    </submittedName>
</protein>
<dbReference type="Proteomes" id="UP001627154">
    <property type="component" value="Unassembled WGS sequence"/>
</dbReference>
<evidence type="ECO:0000256" key="4">
    <source>
        <dbReference type="ARBA" id="ARBA00023052"/>
    </source>
</evidence>
<evidence type="ECO:0000256" key="2">
    <source>
        <dbReference type="ARBA" id="ARBA00006936"/>
    </source>
</evidence>
<dbReference type="GO" id="GO:0016491">
    <property type="term" value="F:oxidoreductase activity"/>
    <property type="evidence" value="ECO:0007669"/>
    <property type="project" value="UniProtKB-KW"/>
</dbReference>
<dbReference type="Gene3D" id="3.40.50.970">
    <property type="match status" value="1"/>
</dbReference>
<name>A0ABD2W0V8_9HYME</name>
<comment type="cofactor">
    <cofactor evidence="1">
        <name>thiamine diphosphate</name>
        <dbReference type="ChEBI" id="CHEBI:58937"/>
    </cofactor>
</comment>
<reference evidence="5 6" key="1">
    <citation type="journal article" date="2024" name="bioRxiv">
        <title>A reference genome for Trichogramma kaykai: A tiny desert-dwelling parasitoid wasp with competing sex-ratio distorters.</title>
        <authorList>
            <person name="Culotta J."/>
            <person name="Lindsey A.R."/>
        </authorList>
    </citation>
    <scope>NUCLEOTIDE SEQUENCE [LARGE SCALE GENOMIC DNA]</scope>
    <source>
        <strain evidence="5 6">KSX58</strain>
    </source>
</reference>
<comment type="caution">
    <text evidence="5">The sequence shown here is derived from an EMBL/GenBank/DDBJ whole genome shotgun (WGS) entry which is preliminary data.</text>
</comment>
<dbReference type="PANTHER" id="PTHR23152">
    <property type="entry name" value="2-OXOGLUTARATE DEHYDROGENASE"/>
    <property type="match status" value="1"/>
</dbReference>
<keyword evidence="3" id="KW-0560">Oxidoreductase</keyword>
<accession>A0ABD2W0V8</accession>
<dbReference type="AlphaFoldDB" id="A0ABD2W0V8"/>
<evidence type="ECO:0000256" key="1">
    <source>
        <dbReference type="ARBA" id="ARBA00001964"/>
    </source>
</evidence>
<dbReference type="EMBL" id="JBJJXI010000148">
    <property type="protein sequence ID" value="KAL3386186.1"/>
    <property type="molecule type" value="Genomic_DNA"/>
</dbReference>
<gene>
    <name evidence="5" type="ORF">TKK_018384</name>
</gene>
<comment type="similarity">
    <text evidence="2">Belongs to the alpha-ketoglutarate dehydrogenase family.</text>
</comment>
<dbReference type="InterPro" id="IPR029061">
    <property type="entry name" value="THDP-binding"/>
</dbReference>
<evidence type="ECO:0000313" key="5">
    <source>
        <dbReference type="EMBL" id="KAL3386186.1"/>
    </source>
</evidence>
<sequence>MGAENAESTASLAEASDVLRSLYCGTMSAEFSYLETEEEREWFARNYEAIHREPIADETKRAVAREMLKSQAFDRFLARHFGKDIRFGAKGAESMMAFFYELFTVAASTFSRA</sequence>
<dbReference type="SUPFAM" id="SSF52518">
    <property type="entry name" value="Thiamin diphosphate-binding fold (THDP-binding)"/>
    <property type="match status" value="1"/>
</dbReference>
<evidence type="ECO:0000313" key="6">
    <source>
        <dbReference type="Proteomes" id="UP001627154"/>
    </source>
</evidence>
<keyword evidence="4" id="KW-0786">Thiamine pyrophosphate</keyword>
<dbReference type="InterPro" id="IPR011603">
    <property type="entry name" value="2oxoglutarate_DH_E1"/>
</dbReference>
<evidence type="ECO:0000256" key="3">
    <source>
        <dbReference type="ARBA" id="ARBA00023002"/>
    </source>
</evidence>
<proteinExistence type="inferred from homology"/>
<organism evidence="5 6">
    <name type="scientific">Trichogramma kaykai</name>
    <dbReference type="NCBI Taxonomy" id="54128"/>
    <lineage>
        <taxon>Eukaryota</taxon>
        <taxon>Metazoa</taxon>
        <taxon>Ecdysozoa</taxon>
        <taxon>Arthropoda</taxon>
        <taxon>Hexapoda</taxon>
        <taxon>Insecta</taxon>
        <taxon>Pterygota</taxon>
        <taxon>Neoptera</taxon>
        <taxon>Endopterygota</taxon>
        <taxon>Hymenoptera</taxon>
        <taxon>Apocrita</taxon>
        <taxon>Proctotrupomorpha</taxon>
        <taxon>Chalcidoidea</taxon>
        <taxon>Trichogrammatidae</taxon>
        <taxon>Trichogramma</taxon>
    </lineage>
</organism>
<dbReference type="PANTHER" id="PTHR23152:SF4">
    <property type="entry name" value="2-OXOADIPATE DEHYDROGENASE COMPLEX COMPONENT E1"/>
    <property type="match status" value="1"/>
</dbReference>